<evidence type="ECO:0000259" key="1">
    <source>
        <dbReference type="Pfam" id="PF18029"/>
    </source>
</evidence>
<dbReference type="InterPro" id="IPR029068">
    <property type="entry name" value="Glyas_Bleomycin-R_OHBP_Dase"/>
</dbReference>
<sequence>MSARERKRKPAATQILWSAVRGTVCPASWAAVAPRFTGSKSAKNRMHVDIRVAGPGPWDMAERARLIQQKVPQLVAAGATVVREEWYGDVLGHVVMQDPEGNEFCVA</sequence>
<dbReference type="Gene3D" id="3.10.180.10">
    <property type="entry name" value="2,3-Dihydroxybiphenyl 1,2-Dioxygenase, domain 1"/>
    <property type="match status" value="1"/>
</dbReference>
<reference evidence="2 3" key="1">
    <citation type="submission" date="2021-01" db="EMBL/GenBank/DDBJ databases">
        <title>Draft genome sequence of Micromonospora sp. strain STR1s_6.</title>
        <authorList>
            <person name="Karlyshev A."/>
            <person name="Jawad R."/>
        </authorList>
    </citation>
    <scope>NUCLEOTIDE SEQUENCE [LARGE SCALE GENOMIC DNA]</scope>
    <source>
        <strain evidence="2 3">STR1S-6</strain>
    </source>
</reference>
<comment type="caution">
    <text evidence="2">The sequence shown here is derived from an EMBL/GenBank/DDBJ whole genome shotgun (WGS) entry which is preliminary data.</text>
</comment>
<evidence type="ECO:0000313" key="2">
    <source>
        <dbReference type="EMBL" id="MBM0276256.1"/>
    </source>
</evidence>
<feature type="domain" description="Glyoxalase-like" evidence="1">
    <location>
        <begin position="28"/>
        <end position="106"/>
    </location>
</feature>
<evidence type="ECO:0000313" key="3">
    <source>
        <dbReference type="Proteomes" id="UP000622245"/>
    </source>
</evidence>
<proteinExistence type="predicted"/>
<dbReference type="Pfam" id="PF18029">
    <property type="entry name" value="Glyoxalase_6"/>
    <property type="match status" value="1"/>
</dbReference>
<name>A0ABS1YGB9_9ACTN</name>
<dbReference type="EMBL" id="JAEVHL010000048">
    <property type="protein sequence ID" value="MBM0276256.1"/>
    <property type="molecule type" value="Genomic_DNA"/>
</dbReference>
<dbReference type="InterPro" id="IPR041581">
    <property type="entry name" value="Glyoxalase_6"/>
</dbReference>
<gene>
    <name evidence="2" type="ORF">JM949_12800</name>
</gene>
<dbReference type="Proteomes" id="UP000622245">
    <property type="component" value="Unassembled WGS sequence"/>
</dbReference>
<organism evidence="2 3">
    <name type="scientific">Micromonospora tarensis</name>
    <dbReference type="NCBI Taxonomy" id="2806100"/>
    <lineage>
        <taxon>Bacteria</taxon>
        <taxon>Bacillati</taxon>
        <taxon>Actinomycetota</taxon>
        <taxon>Actinomycetes</taxon>
        <taxon>Micromonosporales</taxon>
        <taxon>Micromonosporaceae</taxon>
        <taxon>Micromonospora</taxon>
    </lineage>
</organism>
<accession>A0ABS1YGB9</accession>
<protein>
    <recommendedName>
        <fullName evidence="1">Glyoxalase-like domain-containing protein</fullName>
    </recommendedName>
</protein>
<keyword evidence="3" id="KW-1185">Reference proteome</keyword>